<evidence type="ECO:0000313" key="2">
    <source>
        <dbReference type="EnsemblMetazoa" id="GAUT034110-PA"/>
    </source>
</evidence>
<evidence type="ECO:0000256" key="1">
    <source>
        <dbReference type="SAM" id="Phobius"/>
    </source>
</evidence>
<keyword evidence="1" id="KW-1133">Transmembrane helix</keyword>
<dbReference type="VEuPathDB" id="VectorBase:GAUT034110"/>
<evidence type="ECO:0000313" key="3">
    <source>
        <dbReference type="Proteomes" id="UP000078200"/>
    </source>
</evidence>
<feature type="transmembrane region" description="Helical" evidence="1">
    <location>
        <begin position="129"/>
        <end position="152"/>
    </location>
</feature>
<dbReference type="Proteomes" id="UP000078200">
    <property type="component" value="Unassembled WGS sequence"/>
</dbReference>
<dbReference type="EnsemblMetazoa" id="GAUT034110-RA">
    <property type="protein sequence ID" value="GAUT034110-PA"/>
    <property type="gene ID" value="GAUT034110"/>
</dbReference>
<organism evidence="2 3">
    <name type="scientific">Glossina austeni</name>
    <name type="common">Savannah tsetse fly</name>
    <dbReference type="NCBI Taxonomy" id="7395"/>
    <lineage>
        <taxon>Eukaryota</taxon>
        <taxon>Metazoa</taxon>
        <taxon>Ecdysozoa</taxon>
        <taxon>Arthropoda</taxon>
        <taxon>Hexapoda</taxon>
        <taxon>Insecta</taxon>
        <taxon>Pterygota</taxon>
        <taxon>Neoptera</taxon>
        <taxon>Endopterygota</taxon>
        <taxon>Diptera</taxon>
        <taxon>Brachycera</taxon>
        <taxon>Muscomorpha</taxon>
        <taxon>Hippoboscoidea</taxon>
        <taxon>Glossinidae</taxon>
        <taxon>Glossina</taxon>
    </lineage>
</organism>
<protein>
    <submittedName>
        <fullName evidence="2">Uncharacterized protein</fullName>
    </submittedName>
</protein>
<dbReference type="AlphaFoldDB" id="A0A1A9VDX2"/>
<proteinExistence type="predicted"/>
<sequence>MLQENVLAIVEEIFAQPDEIKLTKNSISELRSSRTNTNPNEMWTAISAALPILFNLARSHSLVKARSGHKHSFRICSNCSGGKEEIRDGCVEFILSLFRKVIWDFQIDKCAVKHPESESSKYTLIHLRLLSLGLLSVHTVIVADLIVVAIVYRTISDDDDDFVDFELVVMTD</sequence>
<accession>A0A1A9VDX2</accession>
<name>A0A1A9VDX2_GLOAU</name>
<keyword evidence="1" id="KW-0812">Transmembrane</keyword>
<keyword evidence="3" id="KW-1185">Reference proteome</keyword>
<keyword evidence="1" id="KW-0472">Membrane</keyword>
<reference evidence="2" key="1">
    <citation type="submission" date="2020-05" db="UniProtKB">
        <authorList>
            <consortium name="EnsemblMetazoa"/>
        </authorList>
    </citation>
    <scope>IDENTIFICATION</scope>
    <source>
        <strain evidence="2">TTRI</strain>
    </source>
</reference>